<gene>
    <name evidence="2" type="ORF">SAMN05660706_10139</name>
</gene>
<proteinExistence type="predicted"/>
<dbReference type="InterPro" id="IPR010994">
    <property type="entry name" value="RuvA_2-like"/>
</dbReference>
<dbReference type="InterPro" id="IPR006641">
    <property type="entry name" value="YqgF/RNaseH-like_dom"/>
</dbReference>
<evidence type="ECO:0000313" key="3">
    <source>
        <dbReference type="Proteomes" id="UP000199584"/>
    </source>
</evidence>
<protein>
    <recommendedName>
        <fullName evidence="1">S1 motif domain-containing protein</fullName>
    </recommendedName>
</protein>
<dbReference type="GO" id="GO:0003735">
    <property type="term" value="F:structural constituent of ribosome"/>
    <property type="evidence" value="ECO:0007669"/>
    <property type="project" value="TreeGrafter"/>
</dbReference>
<dbReference type="InterPro" id="IPR037027">
    <property type="entry name" value="YqgF/RNaseH-like_dom_sf"/>
</dbReference>
<sequence length="716" mass="79599">MDTQQQVDLLQIVARETEIPRQKVENTVRLLDEGNTVPFIARYRKEVTGELDEVQIRRIEELVKYYRNLEQRKAEVIRLIEEQGKLTGKLRARVMAASRPTEVEDLYRPYRQKRKTRAGVARERGLEPLAEYLVSFPRSGNPEAKAEAFLTDSVPSVEEALQGAMDIVAEQVADDPDVRGWVRDYTRRRGVLATRARDAGAESVYQMYYDYREPVRAVAPHRVLAVNRGEREEYLKVSVEVEEENVITWLSRRFVKEGAATTDLVRKAVLDAYRRLIAPAVEREIRNELTEGAESRAVLVFARNLRSLLLQPPVRGKAVLGVDPAYRTGCKWAVVDETGKLLEVGVVYPTPPQKKIREAESVFARVVEQYGVQAIAVGNGTASRETEQFVAGFIQKHGKPGLAYTIVSEAGASVYSASELAAREFPELDVAERSAVSIARRLQDPLAELVKIEPRAVGVGQYQHDVAPKKLNESLGKVVESAVNYVGVDLNTASAPLLKYVAGINATVADNIIKYREQNGRFKNRGMLARVPRLGPKTFEQCAGFLRISDGDNPLDATPIHPESYALARKLLDSIGIDMRDIGGSALRAKLARLNIDEVAKQLDAGVPTMRDIVESLARPGRDPREELPPPVFRTDVLGMEDLKPGMVLKGTVRNVVDFGAFVDIGVKQDGLVHISELANDYVSHPLDVVSVGDVVTVRVLSVDVERSRIALSMRN</sequence>
<evidence type="ECO:0000313" key="2">
    <source>
        <dbReference type="EMBL" id="SFQ94711.1"/>
    </source>
</evidence>
<dbReference type="InterPro" id="IPR023323">
    <property type="entry name" value="Tex-like_dom_sf"/>
</dbReference>
<dbReference type="Gene3D" id="1.10.3500.10">
    <property type="entry name" value="Tex N-terminal region-like"/>
    <property type="match status" value="1"/>
</dbReference>
<dbReference type="Pfam" id="PF17674">
    <property type="entry name" value="HHH_9"/>
    <property type="match status" value="1"/>
</dbReference>
<dbReference type="Gene3D" id="1.10.150.310">
    <property type="entry name" value="Tex RuvX-like domain-like"/>
    <property type="match status" value="1"/>
</dbReference>
<dbReference type="FunFam" id="2.40.50.140:FF:000051">
    <property type="entry name" value="RNA-binding transcriptional accessory protein"/>
    <property type="match status" value="1"/>
</dbReference>
<keyword evidence="3" id="KW-1185">Reference proteome</keyword>
<dbReference type="Pfam" id="PF00575">
    <property type="entry name" value="S1"/>
    <property type="match status" value="1"/>
</dbReference>
<dbReference type="InterPro" id="IPR003029">
    <property type="entry name" value="S1_domain"/>
</dbReference>
<dbReference type="InterPro" id="IPR055179">
    <property type="entry name" value="Tex-like_central_region"/>
</dbReference>
<feature type="domain" description="S1 motif" evidence="1">
    <location>
        <begin position="646"/>
        <end position="715"/>
    </location>
</feature>
<dbReference type="STRING" id="39060.SAMN05660706_10139"/>
<dbReference type="SUPFAM" id="SSF47781">
    <property type="entry name" value="RuvA domain 2-like"/>
    <property type="match status" value="2"/>
</dbReference>
<dbReference type="Proteomes" id="UP000199584">
    <property type="component" value="Unassembled WGS sequence"/>
</dbReference>
<dbReference type="AlphaFoldDB" id="A0A1I6CNH7"/>
<dbReference type="SUPFAM" id="SSF158832">
    <property type="entry name" value="Tex N-terminal region-like"/>
    <property type="match status" value="1"/>
</dbReference>
<dbReference type="Gene3D" id="3.30.420.140">
    <property type="entry name" value="YqgF/RNase H-like domain"/>
    <property type="match status" value="1"/>
</dbReference>
<accession>A0A1I6CNH7</accession>
<dbReference type="FunFam" id="1.10.10.650:FF:000001">
    <property type="entry name" value="S1 RNA-binding domain 1"/>
    <property type="match status" value="1"/>
</dbReference>
<dbReference type="EMBL" id="FOYM01000001">
    <property type="protein sequence ID" value="SFQ94711.1"/>
    <property type="molecule type" value="Genomic_DNA"/>
</dbReference>
<dbReference type="CDD" id="cd05685">
    <property type="entry name" value="S1_Tex"/>
    <property type="match status" value="1"/>
</dbReference>
<dbReference type="InterPro" id="IPR032639">
    <property type="entry name" value="Tex_YqgF"/>
</dbReference>
<dbReference type="InterPro" id="IPR041692">
    <property type="entry name" value="HHH_9"/>
</dbReference>
<dbReference type="InterPro" id="IPR050437">
    <property type="entry name" value="Ribos_protein_bS1-like"/>
</dbReference>
<dbReference type="GO" id="GO:0005737">
    <property type="term" value="C:cytoplasm"/>
    <property type="evidence" value="ECO:0007669"/>
    <property type="project" value="UniProtKB-ARBA"/>
</dbReference>
<dbReference type="GO" id="GO:0006139">
    <property type="term" value="P:nucleobase-containing compound metabolic process"/>
    <property type="evidence" value="ECO:0007669"/>
    <property type="project" value="InterPro"/>
</dbReference>
<dbReference type="InterPro" id="IPR023319">
    <property type="entry name" value="Tex-like_HTH_dom_sf"/>
</dbReference>
<dbReference type="GO" id="GO:0003729">
    <property type="term" value="F:mRNA binding"/>
    <property type="evidence" value="ECO:0007669"/>
    <property type="project" value="TreeGrafter"/>
</dbReference>
<dbReference type="InterPro" id="IPR012340">
    <property type="entry name" value="NA-bd_OB-fold"/>
</dbReference>
<dbReference type="SMART" id="SM00732">
    <property type="entry name" value="YqgFc"/>
    <property type="match status" value="1"/>
</dbReference>
<dbReference type="Pfam" id="PF22706">
    <property type="entry name" value="Tex_central_region"/>
    <property type="match status" value="1"/>
</dbReference>
<name>A0A1I6CNH7_9FIRM</name>
<dbReference type="PROSITE" id="PS50126">
    <property type="entry name" value="S1"/>
    <property type="match status" value="1"/>
</dbReference>
<dbReference type="InterPro" id="IPR018974">
    <property type="entry name" value="Tex-like_N"/>
</dbReference>
<dbReference type="GO" id="GO:0006412">
    <property type="term" value="P:translation"/>
    <property type="evidence" value="ECO:0007669"/>
    <property type="project" value="TreeGrafter"/>
</dbReference>
<dbReference type="Pfam" id="PF12836">
    <property type="entry name" value="HHH_3"/>
    <property type="match status" value="1"/>
</dbReference>
<dbReference type="InterPro" id="IPR012337">
    <property type="entry name" value="RNaseH-like_sf"/>
</dbReference>
<dbReference type="SUPFAM" id="SSF50249">
    <property type="entry name" value="Nucleic acid-binding proteins"/>
    <property type="match status" value="1"/>
</dbReference>
<dbReference type="PANTHER" id="PTHR10724">
    <property type="entry name" value="30S RIBOSOMAL PROTEIN S1"/>
    <property type="match status" value="1"/>
</dbReference>
<dbReference type="FunFam" id="1.10.150.310:FF:000001">
    <property type="entry name" value="RNA-binding transcriptional accessory protein"/>
    <property type="match status" value="1"/>
</dbReference>
<dbReference type="FunFam" id="3.30.420.140:FF:000001">
    <property type="entry name" value="RNA-binding transcriptional accessory protein"/>
    <property type="match status" value="1"/>
</dbReference>
<dbReference type="SMART" id="SM00316">
    <property type="entry name" value="S1"/>
    <property type="match status" value="1"/>
</dbReference>
<dbReference type="InterPro" id="IPR044146">
    <property type="entry name" value="S1_Tex"/>
</dbReference>
<dbReference type="Pfam" id="PF16921">
    <property type="entry name" value="Tex_YqgF"/>
    <property type="match status" value="1"/>
</dbReference>
<reference evidence="3" key="1">
    <citation type="submission" date="2016-10" db="EMBL/GenBank/DDBJ databases">
        <authorList>
            <person name="Varghese N."/>
            <person name="Submissions S."/>
        </authorList>
    </citation>
    <scope>NUCLEOTIDE SEQUENCE [LARGE SCALE GENOMIC DNA]</scope>
    <source>
        <strain evidence="3">DSM 3669</strain>
    </source>
</reference>
<dbReference type="PANTHER" id="PTHR10724:SF10">
    <property type="entry name" value="S1 RNA-BINDING DOMAIN-CONTAINING PROTEIN 1"/>
    <property type="match status" value="1"/>
</dbReference>
<dbReference type="SUPFAM" id="SSF53098">
    <property type="entry name" value="Ribonuclease H-like"/>
    <property type="match status" value="1"/>
</dbReference>
<evidence type="ECO:0000259" key="1">
    <source>
        <dbReference type="PROSITE" id="PS50126"/>
    </source>
</evidence>
<dbReference type="Pfam" id="PF09371">
    <property type="entry name" value="Tex_N"/>
    <property type="match status" value="1"/>
</dbReference>
<dbReference type="RefSeq" id="WP_245779575.1">
    <property type="nucleotide sequence ID" value="NZ_FOYM01000001.1"/>
</dbReference>
<organism evidence="2 3">
    <name type="scientific">Desulfoscipio geothermicus DSM 3669</name>
    <dbReference type="NCBI Taxonomy" id="1121426"/>
    <lineage>
        <taxon>Bacteria</taxon>
        <taxon>Bacillati</taxon>
        <taxon>Bacillota</taxon>
        <taxon>Clostridia</taxon>
        <taxon>Eubacteriales</taxon>
        <taxon>Desulfallaceae</taxon>
        <taxon>Desulfoscipio</taxon>
    </lineage>
</organism>
<dbReference type="Gene3D" id="2.40.50.140">
    <property type="entry name" value="Nucleic acid-binding proteins"/>
    <property type="match status" value="1"/>
</dbReference>
<dbReference type="Gene3D" id="1.10.10.650">
    <property type="entry name" value="RuvA domain 2-like"/>
    <property type="match status" value="1"/>
</dbReference>